<gene>
    <name evidence="1" type="ORF">ERS450000_06166</name>
</gene>
<accession>A0A0H5PBJ6</accession>
<protein>
    <submittedName>
        <fullName evidence="1">Uncharacterized protein</fullName>
    </submittedName>
</protein>
<dbReference type="Proteomes" id="UP000057820">
    <property type="component" value="Plasmid 5"/>
</dbReference>
<keyword evidence="1" id="KW-0614">Plasmid</keyword>
<dbReference type="EMBL" id="LN868942">
    <property type="protein sequence ID" value="CRY84624.1"/>
    <property type="molecule type" value="Genomic_DNA"/>
</dbReference>
<reference evidence="2" key="1">
    <citation type="submission" date="2015-03" db="EMBL/GenBank/DDBJ databases">
        <authorList>
            <consortium name="Pathogen Informatics"/>
        </authorList>
    </citation>
    <scope>NUCLEOTIDE SEQUENCE [LARGE SCALE GENOMIC DNA]</scope>
    <source>
        <strain evidence="2">NCTC11134</strain>
        <plasmid evidence="2">5</plasmid>
    </source>
</reference>
<organism evidence="1 2">
    <name type="scientific">Nocardia farcinica</name>
    <dbReference type="NCBI Taxonomy" id="37329"/>
    <lineage>
        <taxon>Bacteria</taxon>
        <taxon>Bacillati</taxon>
        <taxon>Actinomycetota</taxon>
        <taxon>Actinomycetes</taxon>
        <taxon>Mycobacteriales</taxon>
        <taxon>Nocardiaceae</taxon>
        <taxon>Nocardia</taxon>
    </lineage>
</organism>
<evidence type="ECO:0000313" key="2">
    <source>
        <dbReference type="Proteomes" id="UP000057820"/>
    </source>
</evidence>
<evidence type="ECO:0000313" key="1">
    <source>
        <dbReference type="EMBL" id="CRY84624.1"/>
    </source>
</evidence>
<sequence>MNVRRLPGTFGAVTGLHTRRSSYHPDYAALARGRVSLARSSAGMSPTEFAAALSELIGRNVQPGHILSWEDTVTPPGDVLMAITALVPSSATTLGLRSHKFIAAHIGHECIQDVVDGLELEQVTGYLGRTPSWIGPITGVGDHCSLALFPFGTVIIHLLEDLDLPDITTLAFWRYSSYPDNLSWASEYLTAAVGAKVTAAYVLSAYWVYAAPWAGPTLDTGLRLICAPRVLVDRDITNTAQAAGERTEQELLGAGYHPAEMRNFGSPGVSTAWASWSGVVYHPHDPLRALPENDLVKFEIGVQAVWAYTAYINDQTEQGNDPDVSPSYGSRFLRSMRPLLLTPRPQETGQHQQMRDAIVTSSGLPAQLELAMDALKEAGK</sequence>
<proteinExistence type="predicted"/>
<dbReference type="KEGG" id="nfr:ERS450000_06166"/>
<name>A0A0H5PBJ6_NOCFR</name>
<geneLocation type="plasmid" evidence="1">
    <name>5</name>
</geneLocation>
<dbReference type="AlphaFoldDB" id="A0A0H5PBJ6"/>